<dbReference type="InterPro" id="IPR006076">
    <property type="entry name" value="FAD-dep_OxRdtase"/>
</dbReference>
<evidence type="ECO:0000259" key="2">
    <source>
        <dbReference type="Pfam" id="PF01266"/>
    </source>
</evidence>
<dbReference type="Gene3D" id="3.50.50.60">
    <property type="entry name" value="FAD/NAD(P)-binding domain"/>
    <property type="match status" value="1"/>
</dbReference>
<reference evidence="3 4" key="1">
    <citation type="submission" date="2015-12" db="EMBL/GenBank/DDBJ databases">
        <title>Draft genome sequence of Mesorhizobium sp. UFLA 01-765, a multitolerant efficient symbiont and plant-growth promoting strain isolated from Zn-mining soil using Leucaena leucocephala as a trap plant.</title>
        <authorList>
            <person name="Rangel W.M."/>
            <person name="Thijs S."/>
            <person name="Longatti S.M."/>
            <person name="Moreira F.M."/>
            <person name="Weyens N."/>
            <person name="Vangronsveld J."/>
            <person name="Van Hamme J.D."/>
            <person name="Bottos E.M."/>
            <person name="Rineau F."/>
        </authorList>
    </citation>
    <scope>NUCLEOTIDE SEQUENCE [LARGE SCALE GENOMIC DNA]</scope>
    <source>
        <strain evidence="3 4">UFLA 01-765</strain>
    </source>
</reference>
<keyword evidence="1" id="KW-0560">Oxidoreductase</keyword>
<dbReference type="InterPro" id="IPR036188">
    <property type="entry name" value="FAD/NAD-bd_sf"/>
</dbReference>
<organism evidence="3 4">
    <name type="scientific">Rhizobium loti</name>
    <name type="common">Mesorhizobium loti</name>
    <dbReference type="NCBI Taxonomy" id="381"/>
    <lineage>
        <taxon>Bacteria</taxon>
        <taxon>Pseudomonadati</taxon>
        <taxon>Pseudomonadota</taxon>
        <taxon>Alphaproteobacteria</taxon>
        <taxon>Hyphomicrobiales</taxon>
        <taxon>Phyllobacteriaceae</taxon>
        <taxon>Mesorhizobium</taxon>
    </lineage>
</organism>
<feature type="domain" description="FAD dependent oxidoreductase" evidence="2">
    <location>
        <begin position="24"/>
        <end position="380"/>
    </location>
</feature>
<proteinExistence type="predicted"/>
<accession>A0A101KQ96</accession>
<gene>
    <name evidence="3" type="ORF">AU467_27900</name>
</gene>
<evidence type="ECO:0000256" key="1">
    <source>
        <dbReference type="ARBA" id="ARBA00023002"/>
    </source>
</evidence>
<dbReference type="Proteomes" id="UP000053176">
    <property type="component" value="Unassembled WGS sequence"/>
</dbReference>
<dbReference type="EMBL" id="LPWA01000124">
    <property type="protein sequence ID" value="KUM25044.1"/>
    <property type="molecule type" value="Genomic_DNA"/>
</dbReference>
<evidence type="ECO:0000313" key="3">
    <source>
        <dbReference type="EMBL" id="KUM25044.1"/>
    </source>
</evidence>
<sequence>MPGWYGLLPPPPPAQVLRGRHTADWVIVGAGFAGLAAARRLSQLVPGDRIVLIDAQRVGWGAAGRNSGFMIDLPHELGGENYGGAREHDRKRIRMNRAAIEFSGSAADEYGLQRFFVRAGKFHGAATDHGLAVLRAFENHLTGLAEPFERLDGPQMKTITGTDFFIGGTFTPGTVMAQPAGFVRGVAEGLSTRVQIFEKSAVTSMQTGKLHTVKTAEGEITAPRLILTVNGHLESFGFFKKRLLHVFTYASMTRPLSKSEQAALGGEPHWGLIPADPMGSTIRRIGDRIVVRNTFTYNPDMSTSERQISQIGAAHDRSFRARFPMLGEMPMEFRWGGHLCLSLNSAPAFGEVEERVFVAGCCNGLGTVQGTLYGMLAADLAVGSNEQMVAEAQNEPAPARLYPEPLMTIGAPLKLWAMQRRAGREL</sequence>
<dbReference type="Pfam" id="PF01266">
    <property type="entry name" value="DAO"/>
    <property type="match status" value="1"/>
</dbReference>
<dbReference type="OrthoDB" id="311718at2"/>
<dbReference type="SUPFAM" id="SSF51905">
    <property type="entry name" value="FAD/NAD(P)-binding domain"/>
    <property type="match status" value="1"/>
</dbReference>
<dbReference type="PANTHER" id="PTHR13847:SF281">
    <property type="entry name" value="FAD DEPENDENT OXIDOREDUCTASE DOMAIN-CONTAINING PROTEIN"/>
    <property type="match status" value="1"/>
</dbReference>
<evidence type="ECO:0000313" key="4">
    <source>
        <dbReference type="Proteomes" id="UP000053176"/>
    </source>
</evidence>
<dbReference type="PANTHER" id="PTHR13847">
    <property type="entry name" value="SARCOSINE DEHYDROGENASE-RELATED"/>
    <property type="match status" value="1"/>
</dbReference>
<dbReference type="GO" id="GO:0005737">
    <property type="term" value="C:cytoplasm"/>
    <property type="evidence" value="ECO:0007669"/>
    <property type="project" value="TreeGrafter"/>
</dbReference>
<comment type="caution">
    <text evidence="3">The sequence shown here is derived from an EMBL/GenBank/DDBJ whole genome shotgun (WGS) entry which is preliminary data.</text>
</comment>
<protein>
    <recommendedName>
        <fullName evidence="2">FAD dependent oxidoreductase domain-containing protein</fullName>
    </recommendedName>
</protein>
<dbReference type="GO" id="GO:0016491">
    <property type="term" value="F:oxidoreductase activity"/>
    <property type="evidence" value="ECO:0007669"/>
    <property type="project" value="UniProtKB-KW"/>
</dbReference>
<dbReference type="Gene3D" id="3.30.9.10">
    <property type="entry name" value="D-Amino Acid Oxidase, subunit A, domain 2"/>
    <property type="match status" value="1"/>
</dbReference>
<name>A0A101KQ96_RHILI</name>
<dbReference type="AlphaFoldDB" id="A0A101KQ96"/>